<keyword evidence="1" id="KW-1133">Transmembrane helix</keyword>
<dbReference type="Proteomes" id="UP000280792">
    <property type="component" value="Unassembled WGS sequence"/>
</dbReference>
<evidence type="ECO:0000313" key="2">
    <source>
        <dbReference type="EMBL" id="RRJ85476.1"/>
    </source>
</evidence>
<evidence type="ECO:0000313" key="3">
    <source>
        <dbReference type="Proteomes" id="UP000280792"/>
    </source>
</evidence>
<keyword evidence="1" id="KW-0472">Membrane</keyword>
<feature type="transmembrane region" description="Helical" evidence="1">
    <location>
        <begin position="6"/>
        <end position="27"/>
    </location>
</feature>
<name>A0A3P3VV33_9GAMM</name>
<accession>A0A3P3VV33</accession>
<dbReference type="InterPro" id="IPR025498">
    <property type="entry name" value="DUF4389"/>
</dbReference>
<reference evidence="2 3" key="2">
    <citation type="submission" date="2018-12" db="EMBL/GenBank/DDBJ databases">
        <title>Simiduia agarivorans gen. nov., sp. nov., a marine, agarolytic bacterium isolated from shallow coastal water from Keelung, Taiwan.</title>
        <authorList>
            <person name="Shieh W.Y."/>
        </authorList>
    </citation>
    <scope>NUCLEOTIDE SEQUENCE [LARGE SCALE GENOMIC DNA]</scope>
    <source>
        <strain evidence="2 3">GTF-13</strain>
    </source>
</reference>
<organism evidence="2 3">
    <name type="scientific">Aestuariirhabdus litorea</name>
    <dbReference type="NCBI Taxonomy" id="2528527"/>
    <lineage>
        <taxon>Bacteria</taxon>
        <taxon>Pseudomonadati</taxon>
        <taxon>Pseudomonadota</taxon>
        <taxon>Gammaproteobacteria</taxon>
        <taxon>Oceanospirillales</taxon>
        <taxon>Aestuariirhabdaceae</taxon>
        <taxon>Aestuariirhabdus</taxon>
    </lineage>
</organism>
<dbReference type="Pfam" id="PF14333">
    <property type="entry name" value="DUF4389"/>
    <property type="match status" value="1"/>
</dbReference>
<evidence type="ECO:0000256" key="1">
    <source>
        <dbReference type="SAM" id="Phobius"/>
    </source>
</evidence>
<dbReference type="EMBL" id="QWEZ01000001">
    <property type="protein sequence ID" value="RRJ85476.1"/>
    <property type="molecule type" value="Genomic_DNA"/>
</dbReference>
<keyword evidence="1" id="KW-0812">Transmembrane</keyword>
<gene>
    <name evidence="2" type="ORF">D0544_07635</name>
</gene>
<proteinExistence type="predicted"/>
<protein>
    <submittedName>
        <fullName evidence="2">DUF4389 domain-containing protein</fullName>
    </submittedName>
</protein>
<sequence>MLLFWLVMQLTRLVVGVVVLSQVVFVLMTGSPNDNLLDFSRSLNRYIFQILQFLTYHSEQKPFPFSDWPQA</sequence>
<dbReference type="AlphaFoldDB" id="A0A3P3VV33"/>
<reference evidence="2 3" key="1">
    <citation type="submission" date="2018-08" db="EMBL/GenBank/DDBJ databases">
        <authorList>
            <person name="Khan S.A."/>
        </authorList>
    </citation>
    <scope>NUCLEOTIDE SEQUENCE [LARGE SCALE GENOMIC DNA]</scope>
    <source>
        <strain evidence="2 3">GTF-13</strain>
    </source>
</reference>
<keyword evidence="3" id="KW-1185">Reference proteome</keyword>
<comment type="caution">
    <text evidence="2">The sequence shown here is derived from an EMBL/GenBank/DDBJ whole genome shotgun (WGS) entry which is preliminary data.</text>
</comment>